<reference evidence="1 2" key="1">
    <citation type="submission" date="2015-08" db="EMBL/GenBank/DDBJ databases">
        <title>Next Generation Sequencing and Analysis of the Genome of Puccinia sorghi L Schw, the Causal Agent of Maize Common Rust.</title>
        <authorList>
            <person name="Rochi L."/>
            <person name="Burguener G."/>
            <person name="Darino M."/>
            <person name="Turjanski A."/>
            <person name="Kreff E."/>
            <person name="Dieguez M.J."/>
            <person name="Sacco F."/>
        </authorList>
    </citation>
    <scope>NUCLEOTIDE SEQUENCE [LARGE SCALE GENOMIC DNA]</scope>
    <source>
        <strain evidence="1 2">RO10H11247</strain>
    </source>
</reference>
<comment type="caution">
    <text evidence="1">The sequence shown here is derived from an EMBL/GenBank/DDBJ whole genome shotgun (WGS) entry which is preliminary data.</text>
</comment>
<proteinExistence type="predicted"/>
<accession>A0A0L6VGN1</accession>
<evidence type="ECO:0008006" key="3">
    <source>
        <dbReference type="Google" id="ProtNLM"/>
    </source>
</evidence>
<gene>
    <name evidence="1" type="ORF">VP01_1645g1</name>
</gene>
<dbReference type="EMBL" id="LAVV01006443">
    <property type="protein sequence ID" value="KNZ59903.1"/>
    <property type="molecule type" value="Genomic_DNA"/>
</dbReference>
<keyword evidence="2" id="KW-1185">Reference proteome</keyword>
<dbReference type="STRING" id="27349.A0A0L6VGN1"/>
<organism evidence="1 2">
    <name type="scientific">Puccinia sorghi</name>
    <dbReference type="NCBI Taxonomy" id="27349"/>
    <lineage>
        <taxon>Eukaryota</taxon>
        <taxon>Fungi</taxon>
        <taxon>Dikarya</taxon>
        <taxon>Basidiomycota</taxon>
        <taxon>Pucciniomycotina</taxon>
        <taxon>Pucciniomycetes</taxon>
        <taxon>Pucciniales</taxon>
        <taxon>Pucciniaceae</taxon>
        <taxon>Puccinia</taxon>
    </lineage>
</organism>
<dbReference type="VEuPathDB" id="FungiDB:VP01_1645g1"/>
<name>A0A0L6VGN1_9BASI</name>
<dbReference type="Proteomes" id="UP000037035">
    <property type="component" value="Unassembled WGS sequence"/>
</dbReference>
<evidence type="ECO:0000313" key="1">
    <source>
        <dbReference type="EMBL" id="KNZ59903.1"/>
    </source>
</evidence>
<sequence length="303" mass="34769">MSSAAATAETRSHPLAYISSTPLVQKNDTTNTLINLLESEKTRCGYLPSMICSDGGGEFVGNRATHCASNIPKRFWHKILKLCFLALNQIPKRGMNRSPWEILHGQKFPDKLLKSLGTPTIILKQTRTKGRKFDKKGEEGKLIGFNTSLLSYQVLTQFGRIMETKHVRFLKKTNESPKLDLDVEEEFKFPSEEQQDKSPPMRYGFHNCFEPNTFESAILCEDAKHWKRAIEKEVNSIESHDVWEDYEEEPLNPLNTMWVFRIKDNTHGDPLKFKGRLCVQGFNEIYGTDYEETYALTGRVPTL</sequence>
<dbReference type="AlphaFoldDB" id="A0A0L6VGN1"/>
<protein>
    <recommendedName>
        <fullName evidence="3">Reverse transcriptase Ty1/copia-type domain-containing protein</fullName>
    </recommendedName>
</protein>
<evidence type="ECO:0000313" key="2">
    <source>
        <dbReference type="Proteomes" id="UP000037035"/>
    </source>
</evidence>
<dbReference type="OrthoDB" id="411615at2759"/>